<keyword evidence="4" id="KW-0687">Ribonucleoprotein</keyword>
<evidence type="ECO:0000256" key="5">
    <source>
        <dbReference type="ARBA" id="ARBA00041116"/>
    </source>
</evidence>
<dbReference type="InterPro" id="IPR001859">
    <property type="entry name" value="Ribosomal_P1/P2_euk"/>
</dbReference>
<feature type="compositionally biased region" description="Basic and acidic residues" evidence="7">
    <location>
        <begin position="88"/>
        <end position="100"/>
    </location>
</feature>
<keyword evidence="10" id="KW-1185">Reference proteome</keyword>
<feature type="region of interest" description="Disordered" evidence="7">
    <location>
        <begin position="68"/>
        <end position="116"/>
    </location>
</feature>
<evidence type="ECO:0000256" key="1">
    <source>
        <dbReference type="ARBA" id="ARBA00003362"/>
    </source>
</evidence>
<dbReference type="PANTHER" id="PTHR45696:SF10">
    <property type="entry name" value="LARGE RIBOSOMAL SUBUNIT PROTEIN P1"/>
    <property type="match status" value="1"/>
</dbReference>
<evidence type="ECO:0000256" key="3">
    <source>
        <dbReference type="ARBA" id="ARBA00022980"/>
    </source>
</evidence>
<dbReference type="FunFam" id="1.10.10.1410:FF:000001">
    <property type="entry name" value="60S acidic ribosomal protein P1"/>
    <property type="match status" value="1"/>
</dbReference>
<proteinExistence type="inferred from homology"/>
<accession>T1FMU8</accession>
<dbReference type="PRINTS" id="PR00456">
    <property type="entry name" value="RIBOSOMALP2"/>
</dbReference>
<protein>
    <recommendedName>
        <fullName evidence="5">Large ribosomal subunit protein P1</fullName>
    </recommendedName>
    <alternativeName>
        <fullName evidence="6">60S acidic ribosomal protein P1</fullName>
    </alternativeName>
</protein>
<evidence type="ECO:0000313" key="10">
    <source>
        <dbReference type="Proteomes" id="UP000015101"/>
    </source>
</evidence>
<evidence type="ECO:0000256" key="4">
    <source>
        <dbReference type="ARBA" id="ARBA00023274"/>
    </source>
</evidence>
<dbReference type="RefSeq" id="XP_009014706.1">
    <property type="nucleotide sequence ID" value="XM_009016458.1"/>
</dbReference>
<dbReference type="HOGENOM" id="CLU_114656_1_2_1"/>
<dbReference type="GO" id="GO:0022625">
    <property type="term" value="C:cytosolic large ribosomal subunit"/>
    <property type="evidence" value="ECO:0000318"/>
    <property type="project" value="GO_Central"/>
</dbReference>
<dbReference type="GO" id="GO:0002181">
    <property type="term" value="P:cytoplasmic translation"/>
    <property type="evidence" value="ECO:0000318"/>
    <property type="project" value="GO_Central"/>
</dbReference>
<dbReference type="FunCoup" id="T1FMU8">
    <property type="interactions" value="748"/>
</dbReference>
<dbReference type="CTD" id="20210147"/>
<dbReference type="CDD" id="cd05831">
    <property type="entry name" value="Ribosomal_P1"/>
    <property type="match status" value="1"/>
</dbReference>
<dbReference type="GeneID" id="20210147"/>
<dbReference type="GO" id="GO:0030295">
    <property type="term" value="F:protein kinase activator activity"/>
    <property type="evidence" value="ECO:0000318"/>
    <property type="project" value="GO_Central"/>
</dbReference>
<dbReference type="GO" id="GO:0006414">
    <property type="term" value="P:translational elongation"/>
    <property type="evidence" value="ECO:0007669"/>
    <property type="project" value="InterPro"/>
</dbReference>
<dbReference type="GO" id="GO:0003735">
    <property type="term" value="F:structural constituent of ribosome"/>
    <property type="evidence" value="ECO:0000318"/>
    <property type="project" value="GO_Central"/>
</dbReference>
<evidence type="ECO:0000256" key="2">
    <source>
        <dbReference type="ARBA" id="ARBA00005436"/>
    </source>
</evidence>
<dbReference type="Pfam" id="PF00428">
    <property type="entry name" value="Ribosomal_60s"/>
    <property type="match status" value="1"/>
</dbReference>
<dbReference type="InParanoid" id="T1FMU8"/>
<reference evidence="8 10" key="2">
    <citation type="journal article" date="2013" name="Nature">
        <title>Insights into bilaterian evolution from three spiralian genomes.</title>
        <authorList>
            <person name="Simakov O."/>
            <person name="Marletaz F."/>
            <person name="Cho S.J."/>
            <person name="Edsinger-Gonzales E."/>
            <person name="Havlak P."/>
            <person name="Hellsten U."/>
            <person name="Kuo D.H."/>
            <person name="Larsson T."/>
            <person name="Lv J."/>
            <person name="Arendt D."/>
            <person name="Savage R."/>
            <person name="Osoegawa K."/>
            <person name="de Jong P."/>
            <person name="Grimwood J."/>
            <person name="Chapman J.A."/>
            <person name="Shapiro H."/>
            <person name="Aerts A."/>
            <person name="Otillar R.P."/>
            <person name="Terry A.Y."/>
            <person name="Boore J.L."/>
            <person name="Grigoriev I.V."/>
            <person name="Lindberg D.R."/>
            <person name="Seaver E.C."/>
            <person name="Weisblat D.A."/>
            <person name="Putnam N.H."/>
            <person name="Rokhsar D.S."/>
        </authorList>
    </citation>
    <scope>NUCLEOTIDE SEQUENCE</scope>
</reference>
<dbReference type="eggNOG" id="KOG1762">
    <property type="taxonomic scope" value="Eukaryota"/>
</dbReference>
<dbReference type="InterPro" id="IPR027534">
    <property type="entry name" value="Ribosomal_P1/P2"/>
</dbReference>
<dbReference type="HAMAP" id="MF_01478">
    <property type="entry name" value="Ribosomal_L12_arch"/>
    <property type="match status" value="1"/>
</dbReference>
<name>T1FMU8_HELRO</name>
<comment type="similarity">
    <text evidence="2">Belongs to the eukaryotic ribosomal protein P1/P2 family.</text>
</comment>
<dbReference type="InterPro" id="IPR038716">
    <property type="entry name" value="P1/P2_N_sf"/>
</dbReference>
<dbReference type="EnsemblMetazoa" id="HelroT185464">
    <property type="protein sequence ID" value="HelroP185464"/>
    <property type="gene ID" value="HelroG185464"/>
</dbReference>
<sequence>MASTVEQLACTYGALILADDDITITAEKISTLLKAADVDVEPIWPSLFARALTGMNIRELVSKVGSVGAPSGAPAGGAPATGAAPAAEAKKEEKEEKKEEEKEEEEDEDMGFGLFD</sequence>
<evidence type="ECO:0000256" key="6">
    <source>
        <dbReference type="ARBA" id="ARBA00042918"/>
    </source>
</evidence>
<dbReference type="EMBL" id="AMQM01003634">
    <property type="status" value="NOT_ANNOTATED_CDS"/>
    <property type="molecule type" value="Genomic_DNA"/>
</dbReference>
<keyword evidence="3" id="KW-0689">Ribosomal protein</keyword>
<dbReference type="Gene3D" id="1.10.10.1410">
    <property type="match status" value="1"/>
</dbReference>
<reference evidence="9" key="3">
    <citation type="submission" date="2015-06" db="UniProtKB">
        <authorList>
            <consortium name="EnsemblMetazoa"/>
        </authorList>
    </citation>
    <scope>IDENTIFICATION</scope>
</reference>
<comment type="function">
    <text evidence="1">Plays an important role in the elongation step of protein synthesis.</text>
</comment>
<dbReference type="OMA" id="REELMCV"/>
<evidence type="ECO:0000256" key="7">
    <source>
        <dbReference type="SAM" id="MobiDB-lite"/>
    </source>
</evidence>
<dbReference type="KEGG" id="hro:HELRODRAFT_185464"/>
<dbReference type="OrthoDB" id="2194681at2759"/>
<dbReference type="EMBL" id="KB096222">
    <property type="protein sequence ID" value="ESO07328.1"/>
    <property type="molecule type" value="Genomic_DNA"/>
</dbReference>
<dbReference type="AlphaFoldDB" id="T1FMU8"/>
<dbReference type="STRING" id="6412.T1FMU8"/>
<evidence type="ECO:0000313" key="9">
    <source>
        <dbReference type="EnsemblMetazoa" id="HelroP185464"/>
    </source>
</evidence>
<dbReference type="Proteomes" id="UP000015101">
    <property type="component" value="Unassembled WGS sequence"/>
</dbReference>
<feature type="compositionally biased region" description="Low complexity" evidence="7">
    <location>
        <begin position="68"/>
        <end position="87"/>
    </location>
</feature>
<dbReference type="PANTHER" id="PTHR45696">
    <property type="entry name" value="60S ACIDIC RIBOSOMAL PROTEIN P1"/>
    <property type="match status" value="1"/>
</dbReference>
<evidence type="ECO:0000313" key="8">
    <source>
        <dbReference type="EMBL" id="ESO07328.1"/>
    </source>
</evidence>
<dbReference type="GO" id="GO:0043021">
    <property type="term" value="F:ribonucleoprotein complex binding"/>
    <property type="evidence" value="ECO:0000318"/>
    <property type="project" value="GO_Central"/>
</dbReference>
<reference evidence="10" key="1">
    <citation type="submission" date="2012-12" db="EMBL/GenBank/DDBJ databases">
        <authorList>
            <person name="Hellsten U."/>
            <person name="Grimwood J."/>
            <person name="Chapman J.A."/>
            <person name="Shapiro H."/>
            <person name="Aerts A."/>
            <person name="Otillar R.P."/>
            <person name="Terry A.Y."/>
            <person name="Boore J.L."/>
            <person name="Simakov O."/>
            <person name="Marletaz F."/>
            <person name="Cho S.-J."/>
            <person name="Edsinger-Gonzales E."/>
            <person name="Havlak P."/>
            <person name="Kuo D.-H."/>
            <person name="Larsson T."/>
            <person name="Lv J."/>
            <person name="Arendt D."/>
            <person name="Savage R."/>
            <person name="Osoegawa K."/>
            <person name="de Jong P."/>
            <person name="Lindberg D.R."/>
            <person name="Seaver E.C."/>
            <person name="Weisblat D.A."/>
            <person name="Putnam N.H."/>
            <person name="Grigoriev I.V."/>
            <person name="Rokhsar D.S."/>
        </authorList>
    </citation>
    <scope>NUCLEOTIDE SEQUENCE</scope>
</reference>
<organism evidence="9 10">
    <name type="scientific">Helobdella robusta</name>
    <name type="common">Californian leech</name>
    <dbReference type="NCBI Taxonomy" id="6412"/>
    <lineage>
        <taxon>Eukaryota</taxon>
        <taxon>Metazoa</taxon>
        <taxon>Spiralia</taxon>
        <taxon>Lophotrochozoa</taxon>
        <taxon>Annelida</taxon>
        <taxon>Clitellata</taxon>
        <taxon>Hirudinea</taxon>
        <taxon>Rhynchobdellida</taxon>
        <taxon>Glossiphoniidae</taxon>
        <taxon>Helobdella</taxon>
    </lineage>
</organism>
<gene>
    <name evidence="9" type="primary">20210147</name>
    <name evidence="8" type="ORF">HELRODRAFT_185464</name>
</gene>
<feature type="compositionally biased region" description="Acidic residues" evidence="7">
    <location>
        <begin position="101"/>
        <end position="110"/>
    </location>
</feature>